<accession>A0AA41W7L7</accession>
<reference evidence="2 3" key="1">
    <citation type="journal article" date="2013" name="Antonie Van Leeuwenhoek">
        <title>Echinimonas agarilytica gen. nov., sp. nov., a new gammaproteobacterium isolated from the sea urchin Strongylocentrotus intermedius.</title>
        <authorList>
            <person name="Nedashkovskaya O.I."/>
            <person name="Stenkova A.M."/>
            <person name="Zhukova N.V."/>
            <person name="Van Trappen S."/>
            <person name="Lee J.S."/>
            <person name="Kim S.B."/>
        </authorList>
    </citation>
    <scope>NUCLEOTIDE SEQUENCE [LARGE SCALE GENOMIC DNA]</scope>
    <source>
        <strain evidence="2 3">KMM 6351</strain>
    </source>
</reference>
<evidence type="ECO:0000313" key="2">
    <source>
        <dbReference type="EMBL" id="MCM2680206.1"/>
    </source>
</evidence>
<proteinExistence type="predicted"/>
<comment type="caution">
    <text evidence="2">The sequence shown here is derived from an EMBL/GenBank/DDBJ whole genome shotgun (WGS) entry which is preliminary data.</text>
</comment>
<name>A0AA41W7L7_9GAMM</name>
<keyword evidence="3" id="KW-1185">Reference proteome</keyword>
<gene>
    <name evidence="2" type="ORF">NAF29_11065</name>
</gene>
<dbReference type="EMBL" id="JAMQGP010000004">
    <property type="protein sequence ID" value="MCM2680206.1"/>
    <property type="molecule type" value="Genomic_DNA"/>
</dbReference>
<feature type="compositionally biased region" description="Basic and acidic residues" evidence="1">
    <location>
        <begin position="109"/>
        <end position="122"/>
    </location>
</feature>
<evidence type="ECO:0008006" key="4">
    <source>
        <dbReference type="Google" id="ProtNLM"/>
    </source>
</evidence>
<evidence type="ECO:0000256" key="1">
    <source>
        <dbReference type="SAM" id="MobiDB-lite"/>
    </source>
</evidence>
<sequence>MEYLNGLLATFIALGLSACGTTDSTLESEGKTAAYIQGFHDGRHSGLKEEGNDFEHYIRDEQRFSADSDYKLGWLAGESEGKSLQDQAATIGNAMAGAYSPSSSNTTSDADKVARDVLKKTDTSGLGSLEE</sequence>
<protein>
    <recommendedName>
        <fullName evidence="4">Lipoprotein</fullName>
    </recommendedName>
</protein>
<organism evidence="2 3">
    <name type="scientific">Echinimonas agarilytica</name>
    <dbReference type="NCBI Taxonomy" id="1215918"/>
    <lineage>
        <taxon>Bacteria</taxon>
        <taxon>Pseudomonadati</taxon>
        <taxon>Pseudomonadota</taxon>
        <taxon>Gammaproteobacteria</taxon>
        <taxon>Alteromonadales</taxon>
        <taxon>Echinimonadaceae</taxon>
        <taxon>Echinimonas</taxon>
    </lineage>
</organism>
<dbReference type="Proteomes" id="UP001165393">
    <property type="component" value="Unassembled WGS sequence"/>
</dbReference>
<dbReference type="RefSeq" id="WP_251261626.1">
    <property type="nucleotide sequence ID" value="NZ_JAMQGP010000004.1"/>
</dbReference>
<evidence type="ECO:0000313" key="3">
    <source>
        <dbReference type="Proteomes" id="UP001165393"/>
    </source>
</evidence>
<dbReference type="AlphaFoldDB" id="A0AA41W7L7"/>
<feature type="region of interest" description="Disordered" evidence="1">
    <location>
        <begin position="95"/>
        <end position="131"/>
    </location>
</feature>